<dbReference type="Gene3D" id="3.80.10.10">
    <property type="entry name" value="Ribonuclease Inhibitor"/>
    <property type="match status" value="1"/>
</dbReference>
<sequence>MESSGRIIIFEDDGDDPRRYISLLCELNESSDMELFNMASQRFPTEMSLNLLNLLSSSEAAIFCDVLRKQRKELKKLDLTGCFSPDDVERLISAISEMPGKVKLLYISHNKIKDIPGPEIFAKIEDHLNISGCFEDERFLANSSERQKIQLVLDQLHGSYENFKDIHRGAERSTKASTFEVVTEMPLVLHRQFQAISALLTAACDGILTPVFCMSSMFFVWRRSSRSTESHSKLMQLDMN</sequence>
<keyword evidence="1" id="KW-1133">Transmembrane helix</keyword>
<keyword evidence="1" id="KW-0472">Membrane</keyword>
<keyword evidence="1" id="KW-0812">Transmembrane</keyword>
<keyword evidence="4" id="KW-1185">Reference proteome</keyword>
<proteinExistence type="predicted"/>
<reference evidence="2 4" key="1">
    <citation type="submission" date="2024-02" db="EMBL/GenBank/DDBJ databases">
        <authorList>
            <person name="Daric V."/>
            <person name="Darras S."/>
        </authorList>
    </citation>
    <scope>NUCLEOTIDE SEQUENCE [LARGE SCALE GENOMIC DNA]</scope>
</reference>
<dbReference type="Proteomes" id="UP001642483">
    <property type="component" value="Unassembled WGS sequence"/>
</dbReference>
<dbReference type="SUPFAM" id="SSF52047">
    <property type="entry name" value="RNI-like"/>
    <property type="match status" value="1"/>
</dbReference>
<gene>
    <name evidence="2" type="ORF">CVLEPA_LOCUS19435</name>
    <name evidence="3" type="ORF">CVLEPA_LOCUS19508</name>
</gene>
<protein>
    <submittedName>
        <fullName evidence="2">Uncharacterized protein</fullName>
    </submittedName>
</protein>
<dbReference type="InterPro" id="IPR032675">
    <property type="entry name" value="LRR_dom_sf"/>
</dbReference>
<evidence type="ECO:0000313" key="3">
    <source>
        <dbReference type="EMBL" id="CAK8687436.1"/>
    </source>
</evidence>
<organism evidence="2 4">
    <name type="scientific">Clavelina lepadiformis</name>
    <name type="common">Light-bulb sea squirt</name>
    <name type="synonym">Ascidia lepadiformis</name>
    <dbReference type="NCBI Taxonomy" id="159417"/>
    <lineage>
        <taxon>Eukaryota</taxon>
        <taxon>Metazoa</taxon>
        <taxon>Chordata</taxon>
        <taxon>Tunicata</taxon>
        <taxon>Ascidiacea</taxon>
        <taxon>Aplousobranchia</taxon>
        <taxon>Clavelinidae</taxon>
        <taxon>Clavelina</taxon>
    </lineage>
</organism>
<dbReference type="EMBL" id="CAWYQH010000104">
    <property type="protein sequence ID" value="CAK8687436.1"/>
    <property type="molecule type" value="Genomic_DNA"/>
</dbReference>
<accession>A0ABP0G6C0</accession>
<evidence type="ECO:0000313" key="4">
    <source>
        <dbReference type="Proteomes" id="UP001642483"/>
    </source>
</evidence>
<dbReference type="EMBL" id="CAWYQH010000104">
    <property type="protein sequence ID" value="CAK8687362.1"/>
    <property type="molecule type" value="Genomic_DNA"/>
</dbReference>
<evidence type="ECO:0000256" key="1">
    <source>
        <dbReference type="SAM" id="Phobius"/>
    </source>
</evidence>
<name>A0ABP0G6C0_CLALP</name>
<comment type="caution">
    <text evidence="2">The sequence shown here is derived from an EMBL/GenBank/DDBJ whole genome shotgun (WGS) entry which is preliminary data.</text>
</comment>
<evidence type="ECO:0000313" key="2">
    <source>
        <dbReference type="EMBL" id="CAK8687362.1"/>
    </source>
</evidence>
<feature type="transmembrane region" description="Helical" evidence="1">
    <location>
        <begin position="195"/>
        <end position="221"/>
    </location>
</feature>